<dbReference type="AlphaFoldDB" id="A0A7X2LT24"/>
<organism evidence="2 3">
    <name type="scientific">Pseudoduganella rivuli</name>
    <dbReference type="NCBI Taxonomy" id="2666085"/>
    <lineage>
        <taxon>Bacteria</taxon>
        <taxon>Pseudomonadati</taxon>
        <taxon>Pseudomonadota</taxon>
        <taxon>Betaproteobacteria</taxon>
        <taxon>Burkholderiales</taxon>
        <taxon>Oxalobacteraceae</taxon>
        <taxon>Telluria group</taxon>
        <taxon>Pseudoduganella</taxon>
    </lineage>
</organism>
<dbReference type="GO" id="GO:0005886">
    <property type="term" value="C:plasma membrane"/>
    <property type="evidence" value="ECO:0007669"/>
    <property type="project" value="TreeGrafter"/>
</dbReference>
<protein>
    <submittedName>
        <fullName evidence="2">DUF805 domain-containing protein</fullName>
    </submittedName>
</protein>
<dbReference type="Pfam" id="PF05656">
    <property type="entry name" value="DUF805"/>
    <property type="match status" value="1"/>
</dbReference>
<keyword evidence="1" id="KW-0472">Membrane</keyword>
<gene>
    <name evidence="2" type="ORF">GJ700_14260</name>
</gene>
<dbReference type="EMBL" id="WKJJ01000008">
    <property type="protein sequence ID" value="MRV72871.1"/>
    <property type="molecule type" value="Genomic_DNA"/>
</dbReference>
<dbReference type="PANTHER" id="PTHR34980">
    <property type="entry name" value="INNER MEMBRANE PROTEIN-RELATED-RELATED"/>
    <property type="match status" value="1"/>
</dbReference>
<feature type="transmembrane region" description="Helical" evidence="1">
    <location>
        <begin position="137"/>
        <end position="157"/>
    </location>
</feature>
<dbReference type="Gene3D" id="3.30.700.10">
    <property type="entry name" value="Glycoprotein, Type 4 Pilin"/>
    <property type="match status" value="1"/>
</dbReference>
<name>A0A7X2LT24_9BURK</name>
<dbReference type="Proteomes" id="UP000446768">
    <property type="component" value="Unassembled WGS sequence"/>
</dbReference>
<dbReference type="InterPro" id="IPR008523">
    <property type="entry name" value="DUF805"/>
</dbReference>
<accession>A0A7X2LT24</accession>
<evidence type="ECO:0000256" key="1">
    <source>
        <dbReference type="SAM" id="Phobius"/>
    </source>
</evidence>
<feature type="transmembrane region" description="Helical" evidence="1">
    <location>
        <begin position="68"/>
        <end position="93"/>
    </location>
</feature>
<keyword evidence="3" id="KW-1185">Reference proteome</keyword>
<evidence type="ECO:0000313" key="3">
    <source>
        <dbReference type="Proteomes" id="UP000446768"/>
    </source>
</evidence>
<proteinExistence type="predicted"/>
<keyword evidence="1" id="KW-1133">Transmembrane helix</keyword>
<evidence type="ECO:0000313" key="2">
    <source>
        <dbReference type="EMBL" id="MRV72871.1"/>
    </source>
</evidence>
<reference evidence="2 3" key="1">
    <citation type="submission" date="2019-11" db="EMBL/GenBank/DDBJ databases">
        <title>Novel species isolated from a subtropical stream in China.</title>
        <authorList>
            <person name="Lu H."/>
        </authorList>
    </citation>
    <scope>NUCLEOTIDE SEQUENCE [LARGE SCALE GENOMIC DNA]</scope>
    <source>
        <strain evidence="2 3">FT92W</strain>
    </source>
</reference>
<keyword evidence="1" id="KW-0812">Transmembrane</keyword>
<sequence length="217" mass="23674">MQACRRILYDCRIYNDREHPVSDTHSDFKTDINNPYQAPAAVVDGEPTGATYQPRFWAWSGRLGRLRYLAYLTSISFLTMIAVGILGGVLGAMQVVRGNAGGIDMLTVGLMILYIPMFVYSFALARRRFNDTGRTGWLCLLMLVPLVNVLVSLYLVFAPGTDGPNEYGLPPSKNSWLVIVGGIVLPLVFIVGVMAAVAIPAYQAYSAKAQAARGSGF</sequence>
<feature type="transmembrane region" description="Helical" evidence="1">
    <location>
        <begin position="177"/>
        <end position="199"/>
    </location>
</feature>
<feature type="transmembrane region" description="Helical" evidence="1">
    <location>
        <begin position="105"/>
        <end position="125"/>
    </location>
</feature>
<comment type="caution">
    <text evidence="2">The sequence shown here is derived from an EMBL/GenBank/DDBJ whole genome shotgun (WGS) entry which is preliminary data.</text>
</comment>